<name>A0ABP7FSC7_9MICO</name>
<comment type="caution">
    <text evidence="2">The sequence shown here is derived from an EMBL/GenBank/DDBJ whole genome shotgun (WGS) entry which is preliminary data.</text>
</comment>
<gene>
    <name evidence="2" type="ORF">GCM10022239_23250</name>
</gene>
<evidence type="ECO:0000259" key="1">
    <source>
        <dbReference type="Pfam" id="PF04296"/>
    </source>
</evidence>
<evidence type="ECO:0000313" key="3">
    <source>
        <dbReference type="Proteomes" id="UP001501004"/>
    </source>
</evidence>
<accession>A0ABP7FSC7</accession>
<protein>
    <recommendedName>
        <fullName evidence="1">YlxR domain-containing protein</fullName>
    </recommendedName>
</protein>
<dbReference type="Gene3D" id="3.30.1230.10">
    <property type="entry name" value="YlxR-like"/>
    <property type="match status" value="1"/>
</dbReference>
<keyword evidence="3" id="KW-1185">Reference proteome</keyword>
<dbReference type="PANTHER" id="PTHR34215">
    <property type="entry name" value="BLL0784 PROTEIN"/>
    <property type="match status" value="1"/>
</dbReference>
<dbReference type="PANTHER" id="PTHR34215:SF1">
    <property type="entry name" value="YLXR DOMAIN-CONTAINING PROTEIN"/>
    <property type="match status" value="1"/>
</dbReference>
<feature type="domain" description="YlxR" evidence="1">
    <location>
        <begin position="2"/>
        <end position="49"/>
    </location>
</feature>
<dbReference type="InterPro" id="IPR007393">
    <property type="entry name" value="YlxR_dom"/>
</dbReference>
<organism evidence="2 3">
    <name type="scientific">Leifsonella bigeumensis</name>
    <dbReference type="NCBI Taxonomy" id="433643"/>
    <lineage>
        <taxon>Bacteria</taxon>
        <taxon>Bacillati</taxon>
        <taxon>Actinomycetota</taxon>
        <taxon>Actinomycetes</taxon>
        <taxon>Micrococcales</taxon>
        <taxon>Microbacteriaceae</taxon>
        <taxon>Leifsonella</taxon>
    </lineage>
</organism>
<dbReference type="Pfam" id="PF04296">
    <property type="entry name" value="YlxR"/>
    <property type="match status" value="1"/>
</dbReference>
<dbReference type="SUPFAM" id="SSF64376">
    <property type="entry name" value="YlxR-like"/>
    <property type="match status" value="1"/>
</dbReference>
<proteinExistence type="predicted"/>
<sequence length="72" mass="7834">MRVVAREGEVVVDHTATLPGRGAWVHPTRECIDSALRRKAFGRALRVESGLATRQVLTMIEAPPGAPEEQAD</sequence>
<dbReference type="Proteomes" id="UP001501004">
    <property type="component" value="Unassembled WGS sequence"/>
</dbReference>
<dbReference type="EMBL" id="BAABAE010000003">
    <property type="protein sequence ID" value="GAA3747113.1"/>
    <property type="molecule type" value="Genomic_DNA"/>
</dbReference>
<dbReference type="InterPro" id="IPR037465">
    <property type="entry name" value="YlxR"/>
</dbReference>
<reference evidence="3" key="1">
    <citation type="journal article" date="2019" name="Int. J. Syst. Evol. Microbiol.">
        <title>The Global Catalogue of Microorganisms (GCM) 10K type strain sequencing project: providing services to taxonomists for standard genome sequencing and annotation.</title>
        <authorList>
            <consortium name="The Broad Institute Genomics Platform"/>
            <consortium name="The Broad Institute Genome Sequencing Center for Infectious Disease"/>
            <person name="Wu L."/>
            <person name="Ma J."/>
        </authorList>
    </citation>
    <scope>NUCLEOTIDE SEQUENCE [LARGE SCALE GENOMIC DNA]</scope>
    <source>
        <strain evidence="3">JCM 16949</strain>
    </source>
</reference>
<dbReference type="InterPro" id="IPR035931">
    <property type="entry name" value="YlxR-like_sf"/>
</dbReference>
<evidence type="ECO:0000313" key="2">
    <source>
        <dbReference type="EMBL" id="GAA3747113.1"/>
    </source>
</evidence>